<keyword evidence="2" id="KW-0274">FAD</keyword>
<gene>
    <name evidence="4" type="ORF">CFP75_01355</name>
</gene>
<dbReference type="PANTHER" id="PTHR43004">
    <property type="entry name" value="TRK SYSTEM POTASSIUM UPTAKE PROTEIN"/>
    <property type="match status" value="1"/>
</dbReference>
<evidence type="ECO:0000256" key="1">
    <source>
        <dbReference type="ARBA" id="ARBA00022630"/>
    </source>
</evidence>
<reference evidence="4 5" key="1">
    <citation type="submission" date="2017-07" db="EMBL/GenBank/DDBJ databases">
        <title>Amycolatopsis alba DSM 44262 Genome sequencing and assembly.</title>
        <authorList>
            <person name="Kaur N."/>
            <person name="Mayilraj S."/>
        </authorList>
    </citation>
    <scope>NUCLEOTIDE SEQUENCE [LARGE SCALE GENOMIC DNA]</scope>
    <source>
        <strain evidence="4 5">DSM 44262</strain>
    </source>
</reference>
<dbReference type="EMBL" id="NMQU01000006">
    <property type="protein sequence ID" value="OXM55179.1"/>
    <property type="molecule type" value="Genomic_DNA"/>
</dbReference>
<dbReference type="RefSeq" id="WP_020634143.1">
    <property type="nucleotide sequence ID" value="NZ_KB913032.1"/>
</dbReference>
<feature type="domain" description="FAD-binding" evidence="3">
    <location>
        <begin position="8"/>
        <end position="165"/>
    </location>
</feature>
<dbReference type="Pfam" id="PF01494">
    <property type="entry name" value="FAD_binding_3"/>
    <property type="match status" value="2"/>
</dbReference>
<dbReference type="InterPro" id="IPR002938">
    <property type="entry name" value="FAD-bd"/>
</dbReference>
<keyword evidence="1" id="KW-0285">Flavoprotein</keyword>
<dbReference type="InterPro" id="IPR036188">
    <property type="entry name" value="FAD/NAD-bd_sf"/>
</dbReference>
<keyword evidence="5" id="KW-1185">Reference proteome</keyword>
<dbReference type="AlphaFoldDB" id="A0A229S912"/>
<comment type="caution">
    <text evidence="4">The sequence shown here is derived from an EMBL/GenBank/DDBJ whole genome shotgun (WGS) entry which is preliminary data.</text>
</comment>
<dbReference type="PRINTS" id="PR00420">
    <property type="entry name" value="RNGMNOXGNASE"/>
</dbReference>
<organism evidence="4 5">
    <name type="scientific">Amycolatopsis alba DSM 44262</name>
    <dbReference type="NCBI Taxonomy" id="1125972"/>
    <lineage>
        <taxon>Bacteria</taxon>
        <taxon>Bacillati</taxon>
        <taxon>Actinomycetota</taxon>
        <taxon>Actinomycetes</taxon>
        <taxon>Pseudonocardiales</taxon>
        <taxon>Pseudonocardiaceae</taxon>
        <taxon>Amycolatopsis</taxon>
    </lineage>
</organism>
<evidence type="ECO:0000256" key="2">
    <source>
        <dbReference type="ARBA" id="ARBA00022827"/>
    </source>
</evidence>
<dbReference type="Gene3D" id="3.40.30.120">
    <property type="match status" value="1"/>
</dbReference>
<dbReference type="OrthoDB" id="4246007at2"/>
<proteinExistence type="predicted"/>
<evidence type="ECO:0000313" key="5">
    <source>
        <dbReference type="Proteomes" id="UP000215563"/>
    </source>
</evidence>
<protein>
    <recommendedName>
        <fullName evidence="3">FAD-binding domain-containing protein</fullName>
    </recommendedName>
</protein>
<dbReference type="GO" id="GO:0016709">
    <property type="term" value="F:oxidoreductase activity, acting on paired donors, with incorporation or reduction of molecular oxygen, NAD(P)H as one donor, and incorporation of one atom of oxygen"/>
    <property type="evidence" value="ECO:0007669"/>
    <property type="project" value="UniProtKB-ARBA"/>
</dbReference>
<dbReference type="Pfam" id="PF21274">
    <property type="entry name" value="Rng_hyd_C"/>
    <property type="match status" value="1"/>
</dbReference>
<dbReference type="Proteomes" id="UP000215563">
    <property type="component" value="Unassembled WGS sequence"/>
</dbReference>
<dbReference type="InterPro" id="IPR050641">
    <property type="entry name" value="RIFMO-like"/>
</dbReference>
<dbReference type="SUPFAM" id="SSF51905">
    <property type="entry name" value="FAD/NAD(P)-binding domain"/>
    <property type="match status" value="1"/>
</dbReference>
<name>A0A229S912_AMYAL</name>
<dbReference type="GO" id="GO:0071949">
    <property type="term" value="F:FAD binding"/>
    <property type="evidence" value="ECO:0007669"/>
    <property type="project" value="InterPro"/>
</dbReference>
<accession>A0A229S912</accession>
<evidence type="ECO:0000259" key="3">
    <source>
        <dbReference type="Pfam" id="PF01494"/>
    </source>
</evidence>
<sequence>MPNEPQRVKVLIVGGGLAGLASSLFLARQGVRPVLVERWPGVRSTGGGDGVDQRTMEIYRALGLEEVIRGDSPPARGWWPDLGPCGYHEGERHVVEPVLLEAARRRGADVRFGTELVSIATDADGADAVLLDRAGGRRDVVRADYVIAAEGAGGLVAAGLAIRLELRTDEWQADPWPYPSGMADSFRVGRVFLVGDSAHRWPEDGALGAGLAVQEAHNLAWKLAGVIHGWAEPGLLDSYEAERRPIAVEVEKRLSRWPLWTPPAMNEAEEQVLTLGQRYPEGAPSGPVFADRLGVRARPGERAPHLWLERAGATLSTHDLFDGSFVLLTTSRGAGWTAAAARIASRLCLPLRAYRLGRGSADADFGDVHGRAPERYPIGDDGAVLIRPDGYVGWLTDTAPESPELVLGEVLGRLLR</sequence>
<dbReference type="Gene3D" id="3.50.50.60">
    <property type="entry name" value="FAD/NAD(P)-binding domain"/>
    <property type="match status" value="1"/>
</dbReference>
<evidence type="ECO:0000313" key="4">
    <source>
        <dbReference type="EMBL" id="OXM55179.1"/>
    </source>
</evidence>
<dbReference type="GO" id="GO:0006744">
    <property type="term" value="P:ubiquinone biosynthetic process"/>
    <property type="evidence" value="ECO:0007669"/>
    <property type="project" value="TreeGrafter"/>
</dbReference>
<feature type="domain" description="FAD-binding" evidence="3">
    <location>
        <begin position="172"/>
        <end position="252"/>
    </location>
</feature>
<dbReference type="PANTHER" id="PTHR43004:SF6">
    <property type="entry name" value="FAD_NAD(P)-BINDING OXIDOREDUCTASE FAMILY PROTEIN"/>
    <property type="match status" value="1"/>
</dbReference>